<dbReference type="InterPro" id="IPR018212">
    <property type="entry name" value="Na/solute_symporter_CS"/>
</dbReference>
<feature type="transmembrane region" description="Helical" evidence="14">
    <location>
        <begin position="385"/>
        <end position="405"/>
    </location>
</feature>
<dbReference type="InterPro" id="IPR011851">
    <property type="entry name" value="Na/Pro_symporter"/>
</dbReference>
<feature type="transmembrane region" description="Helical" evidence="14">
    <location>
        <begin position="282"/>
        <end position="306"/>
    </location>
</feature>
<dbReference type="NCBIfam" id="TIGR00813">
    <property type="entry name" value="sss"/>
    <property type="match status" value="1"/>
</dbReference>
<keyword evidence="3 14" id="KW-0813">Transport</keyword>
<keyword evidence="8 14" id="KW-0915">Sodium</keyword>
<evidence type="ECO:0000256" key="9">
    <source>
        <dbReference type="ARBA" id="ARBA00023065"/>
    </source>
</evidence>
<comment type="subcellular location">
    <subcellularLocation>
        <location evidence="1 14">Cell membrane</location>
        <topology evidence="1 14">Multi-pass membrane protein</topology>
    </subcellularLocation>
</comment>
<comment type="function">
    <text evidence="14">Catalyzes the sodium-dependent uptake of extracellular L-proline.</text>
</comment>
<dbReference type="PANTHER" id="PTHR48086:SF3">
    <property type="entry name" value="SODIUM_PROLINE SYMPORTER"/>
    <property type="match status" value="1"/>
</dbReference>
<protein>
    <recommendedName>
        <fullName evidence="14">Sodium/proline symporter</fullName>
    </recommendedName>
    <alternativeName>
        <fullName evidence="14">Proline permease</fullName>
    </alternativeName>
</protein>
<dbReference type="Gene3D" id="1.20.1730.10">
    <property type="entry name" value="Sodium/glucose cotransporter"/>
    <property type="match status" value="1"/>
</dbReference>
<dbReference type="CDD" id="cd11475">
    <property type="entry name" value="SLC5sbd_PutP"/>
    <property type="match status" value="1"/>
</dbReference>
<dbReference type="PANTHER" id="PTHR48086">
    <property type="entry name" value="SODIUM/PROLINE SYMPORTER-RELATED"/>
    <property type="match status" value="1"/>
</dbReference>
<accession>A0ABR7PEU8</accession>
<gene>
    <name evidence="15" type="primary">putP</name>
    <name evidence="15" type="ORF">H8712_11930</name>
</gene>
<feature type="transmembrane region" description="Helical" evidence="14">
    <location>
        <begin position="164"/>
        <end position="187"/>
    </location>
</feature>
<feature type="transmembrane region" description="Helical" evidence="14">
    <location>
        <begin position="194"/>
        <end position="213"/>
    </location>
</feature>
<comment type="similarity">
    <text evidence="2 13">Belongs to the sodium:solute symporter (SSF) (TC 2.A.21) family.</text>
</comment>
<keyword evidence="4 14" id="KW-1003">Cell membrane</keyword>
<keyword evidence="14" id="KW-0029">Amino-acid transport</keyword>
<feature type="transmembrane region" description="Helical" evidence="14">
    <location>
        <begin position="441"/>
        <end position="461"/>
    </location>
</feature>
<keyword evidence="11 14" id="KW-0739">Sodium transport</keyword>
<dbReference type="PROSITE" id="PS00456">
    <property type="entry name" value="NA_SOLUT_SYMP_1"/>
    <property type="match status" value="1"/>
</dbReference>
<evidence type="ECO:0000256" key="7">
    <source>
        <dbReference type="ARBA" id="ARBA00022989"/>
    </source>
</evidence>
<evidence type="ECO:0000256" key="5">
    <source>
        <dbReference type="ARBA" id="ARBA00022692"/>
    </source>
</evidence>
<evidence type="ECO:0000256" key="6">
    <source>
        <dbReference type="ARBA" id="ARBA00022847"/>
    </source>
</evidence>
<evidence type="ECO:0000313" key="15">
    <source>
        <dbReference type="EMBL" id="MBC8629310.1"/>
    </source>
</evidence>
<dbReference type="EMBL" id="JACRTP010000005">
    <property type="protein sequence ID" value="MBC8629310.1"/>
    <property type="molecule type" value="Genomic_DNA"/>
</dbReference>
<proteinExistence type="inferred from homology"/>
<dbReference type="InterPro" id="IPR001734">
    <property type="entry name" value="Na/solute_symporter"/>
</dbReference>
<dbReference type="NCBIfam" id="TIGR02121">
    <property type="entry name" value="Na_Pro_sym"/>
    <property type="match status" value="1"/>
</dbReference>
<keyword evidence="6 14" id="KW-0769">Symport</keyword>
<dbReference type="RefSeq" id="WP_187558921.1">
    <property type="nucleotide sequence ID" value="NZ_JACRTP010000005.1"/>
</dbReference>
<feature type="transmembrane region" description="Helical" evidence="14">
    <location>
        <begin position="242"/>
        <end position="261"/>
    </location>
</feature>
<comment type="catalytic activity">
    <reaction evidence="12">
        <text>L-proline(in) + Na(+)(in) = L-proline(out) + Na(+)(out)</text>
        <dbReference type="Rhea" id="RHEA:28967"/>
        <dbReference type="ChEBI" id="CHEBI:29101"/>
        <dbReference type="ChEBI" id="CHEBI:60039"/>
    </reaction>
</comment>
<keyword evidence="7 14" id="KW-1133">Transmembrane helix</keyword>
<evidence type="ECO:0000256" key="4">
    <source>
        <dbReference type="ARBA" id="ARBA00022475"/>
    </source>
</evidence>
<evidence type="ECO:0000256" key="11">
    <source>
        <dbReference type="ARBA" id="ARBA00023201"/>
    </source>
</evidence>
<comment type="caution">
    <text evidence="15">The sequence shown here is derived from an EMBL/GenBank/DDBJ whole genome shotgun (WGS) entry which is preliminary data.</text>
</comment>
<feature type="transmembrane region" description="Helical" evidence="14">
    <location>
        <begin position="339"/>
        <end position="364"/>
    </location>
</feature>
<feature type="transmembrane region" description="Helical" evidence="14">
    <location>
        <begin position="76"/>
        <end position="95"/>
    </location>
</feature>
<keyword evidence="5 14" id="KW-0812">Transmembrane</keyword>
<evidence type="ECO:0000256" key="13">
    <source>
        <dbReference type="RuleBase" id="RU362091"/>
    </source>
</evidence>
<evidence type="ECO:0000256" key="8">
    <source>
        <dbReference type="ARBA" id="ARBA00023053"/>
    </source>
</evidence>
<evidence type="ECO:0000256" key="12">
    <source>
        <dbReference type="ARBA" id="ARBA00033708"/>
    </source>
</evidence>
<feature type="transmembrane region" description="Helical" evidence="14">
    <location>
        <begin position="473"/>
        <end position="495"/>
    </location>
</feature>
<feature type="transmembrane region" description="Helical" evidence="14">
    <location>
        <begin position="411"/>
        <end position="434"/>
    </location>
</feature>
<feature type="transmembrane region" description="Helical" evidence="14">
    <location>
        <begin position="6"/>
        <end position="27"/>
    </location>
</feature>
<dbReference type="Pfam" id="PF00474">
    <property type="entry name" value="SSF"/>
    <property type="match status" value="1"/>
</dbReference>
<sequence length="516" mass="55859">MKQNDIVVVLAAFAAYLILMVVIGVVYMKKTKNSEDYFLGGRGLSGWVAALSAQASDMSGWLLMGLPGTVYALGTGQAWIAVGLFLGTVFNWVCISSRLRRYTIVANNSLTLPAYFENRFRDKKRVLLLVSSIVIVIFFLVYTASALSAGGKLFHSVFGIDYHIALAIGAVVILAYTFMGGFMAVCVTDFIQGSLMLVGLLAVPVLAYCFIGSGNLNAMLDESQVIGGHQAYLSMTRNGESSYSFIEIFSQLAWGLGYCGMPHILTRFMAVKNQKELKKSRVIAIIWVALSLFAAVAIGVLGRAYLYPVILGTEGQASTESVFIEMITKIFTQDLRLPFIGGVFLCGILAAIMSTADSQLLVTASSVSKDIYKDILKPQADEKTVLKVSRVTVIVVAVMAFAIAWNPNNSIMGLVSNAWAGLGSAFGPIVLMSLFWRRTNFAGAVAGIVSGGLTVIIWDYIPFINGQTLGTATGLYSLATGFVISILCIVIFSLCTKAPEKEILEEFDRVKKMKEE</sequence>
<evidence type="ECO:0000256" key="10">
    <source>
        <dbReference type="ARBA" id="ARBA00023136"/>
    </source>
</evidence>
<dbReference type="InterPro" id="IPR050277">
    <property type="entry name" value="Sodium:Solute_Symporter"/>
</dbReference>
<evidence type="ECO:0000256" key="14">
    <source>
        <dbReference type="RuleBase" id="RU366012"/>
    </source>
</evidence>
<keyword evidence="16" id="KW-1185">Reference proteome</keyword>
<keyword evidence="10 14" id="KW-0472">Membrane</keyword>
<evidence type="ECO:0000313" key="16">
    <source>
        <dbReference type="Proteomes" id="UP000661649"/>
    </source>
</evidence>
<keyword evidence="9 14" id="KW-0406">Ion transport</keyword>
<reference evidence="15 16" key="1">
    <citation type="submission" date="2020-08" db="EMBL/GenBank/DDBJ databases">
        <title>Genome public.</title>
        <authorList>
            <person name="Liu C."/>
            <person name="Sun Q."/>
        </authorList>
    </citation>
    <scope>NUCLEOTIDE SEQUENCE [LARGE SCALE GENOMIC DNA]</scope>
    <source>
        <strain evidence="15 16">3_YM_SP_D4_24.mj</strain>
    </source>
</reference>
<evidence type="ECO:0000256" key="1">
    <source>
        <dbReference type="ARBA" id="ARBA00004651"/>
    </source>
</evidence>
<dbReference type="InterPro" id="IPR038377">
    <property type="entry name" value="Na/Glc_symporter_sf"/>
</dbReference>
<dbReference type="Proteomes" id="UP000661649">
    <property type="component" value="Unassembled WGS sequence"/>
</dbReference>
<name>A0ABR7PEU8_9FIRM</name>
<feature type="transmembrane region" description="Helical" evidence="14">
    <location>
        <begin position="126"/>
        <end position="144"/>
    </location>
</feature>
<evidence type="ECO:0000256" key="2">
    <source>
        <dbReference type="ARBA" id="ARBA00006434"/>
    </source>
</evidence>
<dbReference type="PROSITE" id="PS50283">
    <property type="entry name" value="NA_SOLUT_SYMP_3"/>
    <property type="match status" value="1"/>
</dbReference>
<organism evidence="15 16">
    <name type="scientific">Blautia stercoris</name>
    <dbReference type="NCBI Taxonomy" id="871664"/>
    <lineage>
        <taxon>Bacteria</taxon>
        <taxon>Bacillati</taxon>
        <taxon>Bacillota</taxon>
        <taxon>Clostridia</taxon>
        <taxon>Lachnospirales</taxon>
        <taxon>Lachnospiraceae</taxon>
        <taxon>Blautia</taxon>
    </lineage>
</organism>
<evidence type="ECO:0000256" key="3">
    <source>
        <dbReference type="ARBA" id="ARBA00022448"/>
    </source>
</evidence>